<gene>
    <name evidence="2" type="ORF">BKG84_25340</name>
</gene>
<dbReference type="Proteomes" id="UP000179441">
    <property type="component" value="Unassembled WGS sequence"/>
</dbReference>
<evidence type="ECO:0000256" key="1">
    <source>
        <dbReference type="SAM" id="MobiDB-lite"/>
    </source>
</evidence>
<comment type="caution">
    <text evidence="2">The sequence shown here is derived from an EMBL/GenBank/DDBJ whole genome shotgun (WGS) entry which is preliminary data.</text>
</comment>
<accession>A0A1S1LT70</accession>
<proteinExistence type="predicted"/>
<feature type="region of interest" description="Disordered" evidence="1">
    <location>
        <begin position="48"/>
        <end position="70"/>
    </location>
</feature>
<protein>
    <submittedName>
        <fullName evidence="2">Uncharacterized protein</fullName>
    </submittedName>
</protein>
<feature type="region of interest" description="Disordered" evidence="1">
    <location>
        <begin position="1"/>
        <end position="30"/>
    </location>
</feature>
<evidence type="ECO:0000313" key="3">
    <source>
        <dbReference type="Proteomes" id="UP000179441"/>
    </source>
</evidence>
<dbReference type="RefSeq" id="WP_064408869.1">
    <property type="nucleotide sequence ID" value="NZ_BSAK01000015.1"/>
</dbReference>
<sequence length="70" mass="7800">MTDESQDEADRNDRANTSTPNKYATLPPPIDLSKTIASKDVSLAQVEQADAPDWNQGADPYLRIEGWKRP</sequence>
<dbReference type="EMBL" id="MLIS01000016">
    <property type="protein sequence ID" value="OHU75974.1"/>
    <property type="molecule type" value="Genomic_DNA"/>
</dbReference>
<reference evidence="2 3" key="1">
    <citation type="submission" date="2016-10" db="EMBL/GenBank/DDBJ databases">
        <title>Evaluation of Human, Veterinary and Environmental Mycobacterium chelonae Isolates by Core Genome Phylogenomic Analysis, Targeted Gene Comparison, and Anti-microbial Susceptibility Patterns: A Tale of Mistaken Identities.</title>
        <authorList>
            <person name="Fogelson S.B."/>
            <person name="Camus A.C."/>
            <person name="Lorenz W."/>
            <person name="Vasireddy R."/>
            <person name="Vasireddy S."/>
            <person name="Smith T."/>
            <person name="Brown-Elliott B.A."/>
            <person name="Wallace R.J.Jr."/>
            <person name="Hasan N.A."/>
            <person name="Reischl U."/>
            <person name="Sanchez S."/>
        </authorList>
    </citation>
    <scope>NUCLEOTIDE SEQUENCE [LARGE SCALE GENOMIC DNA]</scope>
    <source>
        <strain evidence="2 3">15518</strain>
    </source>
</reference>
<evidence type="ECO:0000313" key="2">
    <source>
        <dbReference type="EMBL" id="OHU75974.1"/>
    </source>
</evidence>
<organism evidence="2 3">
    <name type="scientific">Mycobacteroides chelonae</name>
    <name type="common">Mycobacterium chelonae</name>
    <dbReference type="NCBI Taxonomy" id="1774"/>
    <lineage>
        <taxon>Bacteria</taxon>
        <taxon>Bacillati</taxon>
        <taxon>Actinomycetota</taxon>
        <taxon>Actinomycetes</taxon>
        <taxon>Mycobacteriales</taxon>
        <taxon>Mycobacteriaceae</taxon>
        <taxon>Mycobacteroides</taxon>
    </lineage>
</organism>
<name>A0A1S1LT70_MYCCH</name>
<dbReference type="AlphaFoldDB" id="A0A1S1LT70"/>
<keyword evidence="3" id="KW-1185">Reference proteome</keyword>